<dbReference type="Gene3D" id="4.10.1080.10">
    <property type="entry name" value="TSP type-3 repeat"/>
    <property type="match status" value="1"/>
</dbReference>
<name>A0ABQ3C1Q9_9FLAO</name>
<feature type="compositionally biased region" description="Polar residues" evidence="2">
    <location>
        <begin position="225"/>
        <end position="239"/>
    </location>
</feature>
<protein>
    <recommendedName>
        <fullName evidence="4">Secretion system C-terminal sorting domain-containing protein</fullName>
    </recommendedName>
</protein>
<dbReference type="NCBIfam" id="TIGR04183">
    <property type="entry name" value="Por_Secre_tail"/>
    <property type="match status" value="1"/>
</dbReference>
<feature type="domain" description="Secretion system C-terminal sorting" evidence="4">
    <location>
        <begin position="310"/>
        <end position="382"/>
    </location>
</feature>
<proteinExistence type="predicted"/>
<evidence type="ECO:0000256" key="3">
    <source>
        <dbReference type="SAM" id="SignalP"/>
    </source>
</evidence>
<feature type="chain" id="PRO_5045434361" description="Secretion system C-terminal sorting domain-containing protein" evidence="3">
    <location>
        <begin position="22"/>
        <end position="383"/>
    </location>
</feature>
<keyword evidence="6" id="KW-1185">Reference proteome</keyword>
<sequence>MKKILLLILLLPITMLSQVTAINTTLEICDDDYDGVAYFDLTQADVDILNGESSADFEISYHYSLEDAQGGIGDLPFEYTGINGDKLYARMESLETGEFDTAEIELFVFPIPSSNPYVGIVHYNEDGEFSIFDLTIAEATVLGDQDPEEIIISYYQSLEGAEGNFNQISNPESYTNLSNPQEIYVRSENEFLGCWTITSFSIGVVLADGDEDGDLVQNQDEDVDNTSNEGRNSDFNSPDGNLANDDTDGDGIPNYLDDDDDGDGILTADEDYNNNGDPTDDDTNNNGIPDYLEAEVALAVNDFARANFSIYPNPVSDVANFRFDNGLQIEQAKIYAIDGSLVKTFSEKQLSANSVNVSELMSGVYFIQLKSGKSTIAKKVIVR</sequence>
<keyword evidence="1 3" id="KW-0732">Signal</keyword>
<feature type="compositionally biased region" description="Acidic residues" evidence="2">
    <location>
        <begin position="213"/>
        <end position="224"/>
    </location>
</feature>
<evidence type="ECO:0000313" key="5">
    <source>
        <dbReference type="EMBL" id="GGZ64708.1"/>
    </source>
</evidence>
<evidence type="ECO:0000259" key="4">
    <source>
        <dbReference type="Pfam" id="PF18962"/>
    </source>
</evidence>
<evidence type="ECO:0000256" key="1">
    <source>
        <dbReference type="ARBA" id="ARBA00022729"/>
    </source>
</evidence>
<evidence type="ECO:0000313" key="6">
    <source>
        <dbReference type="Proteomes" id="UP000615593"/>
    </source>
</evidence>
<accession>A0ABQ3C1Q9</accession>
<dbReference type="GeneID" id="94370442"/>
<reference evidence="6" key="1">
    <citation type="journal article" date="2019" name="Int. J. Syst. Evol. Microbiol.">
        <title>The Global Catalogue of Microorganisms (GCM) 10K type strain sequencing project: providing services to taxonomists for standard genome sequencing and annotation.</title>
        <authorList>
            <consortium name="The Broad Institute Genomics Platform"/>
            <consortium name="The Broad Institute Genome Sequencing Center for Infectious Disease"/>
            <person name="Wu L."/>
            <person name="Ma J."/>
        </authorList>
    </citation>
    <scope>NUCLEOTIDE SEQUENCE [LARGE SCALE GENOMIC DNA]</scope>
    <source>
        <strain evidence="6">KCTC 12708</strain>
    </source>
</reference>
<dbReference type="RefSeq" id="WP_027885703.1">
    <property type="nucleotide sequence ID" value="NZ_BMWY01000011.1"/>
</dbReference>
<feature type="compositionally biased region" description="Acidic residues" evidence="2">
    <location>
        <begin position="256"/>
        <end position="283"/>
    </location>
</feature>
<dbReference type="InterPro" id="IPR028974">
    <property type="entry name" value="TSP_type-3_rpt"/>
</dbReference>
<dbReference type="InterPro" id="IPR026444">
    <property type="entry name" value="Secre_tail"/>
</dbReference>
<feature type="region of interest" description="Disordered" evidence="2">
    <location>
        <begin position="213"/>
        <end position="288"/>
    </location>
</feature>
<comment type="caution">
    <text evidence="5">The sequence shown here is derived from an EMBL/GenBank/DDBJ whole genome shotgun (WGS) entry which is preliminary data.</text>
</comment>
<dbReference type="Proteomes" id="UP000615593">
    <property type="component" value="Unassembled WGS sequence"/>
</dbReference>
<gene>
    <name evidence="5" type="ORF">GCM10008088_27750</name>
</gene>
<dbReference type="Pfam" id="PF18962">
    <property type="entry name" value="Por_Secre_tail"/>
    <property type="match status" value="1"/>
</dbReference>
<organism evidence="5 6">
    <name type="scientific">Mesonia mobilis</name>
    <dbReference type="NCBI Taxonomy" id="369791"/>
    <lineage>
        <taxon>Bacteria</taxon>
        <taxon>Pseudomonadati</taxon>
        <taxon>Bacteroidota</taxon>
        <taxon>Flavobacteriia</taxon>
        <taxon>Flavobacteriales</taxon>
        <taxon>Flavobacteriaceae</taxon>
        <taxon>Mesonia</taxon>
    </lineage>
</organism>
<evidence type="ECO:0000256" key="2">
    <source>
        <dbReference type="SAM" id="MobiDB-lite"/>
    </source>
</evidence>
<dbReference type="EMBL" id="BMWY01000011">
    <property type="protein sequence ID" value="GGZ64708.1"/>
    <property type="molecule type" value="Genomic_DNA"/>
</dbReference>
<feature type="signal peptide" evidence="3">
    <location>
        <begin position="1"/>
        <end position="21"/>
    </location>
</feature>